<accession>A0A8J3ZIX2</accession>
<dbReference type="EMBL" id="BOPG01000140">
    <property type="protein sequence ID" value="GIJ64937.1"/>
    <property type="molecule type" value="Genomic_DNA"/>
</dbReference>
<feature type="compositionally biased region" description="Basic and acidic residues" evidence="1">
    <location>
        <begin position="12"/>
        <end position="30"/>
    </location>
</feature>
<comment type="caution">
    <text evidence="2">The sequence shown here is derived from an EMBL/GenBank/DDBJ whole genome shotgun (WGS) entry which is preliminary data.</text>
</comment>
<evidence type="ECO:0000256" key="1">
    <source>
        <dbReference type="SAM" id="MobiDB-lite"/>
    </source>
</evidence>
<sequence>MTDPSNEPAIPPEHDRTSVADRAGSRHDDAGPSDVTARSGDVDGLFTFLRWMESTAERWEVPRGSVEDVRSAWRAVCGRLATPVDSPVADIDIDLLCERCVQAGLRQATVDSYRIRMLTGRDWYLNWLAGRPRWWRRRNARRYARPTAPATPAAAPDRSTIDIPLRPGVVVTVYLPVDLRPAEADIVHAVLLNMIG</sequence>
<protein>
    <submittedName>
        <fullName evidence="2">Uncharacterized protein</fullName>
    </submittedName>
</protein>
<organism evidence="2 3">
    <name type="scientific">Virgisporangium aurantiacum</name>
    <dbReference type="NCBI Taxonomy" id="175570"/>
    <lineage>
        <taxon>Bacteria</taxon>
        <taxon>Bacillati</taxon>
        <taxon>Actinomycetota</taxon>
        <taxon>Actinomycetes</taxon>
        <taxon>Micromonosporales</taxon>
        <taxon>Micromonosporaceae</taxon>
        <taxon>Virgisporangium</taxon>
    </lineage>
</organism>
<gene>
    <name evidence="2" type="ORF">Vau01_124530</name>
</gene>
<dbReference type="AlphaFoldDB" id="A0A8J3ZIX2"/>
<reference evidence="2" key="1">
    <citation type="submission" date="2021-01" db="EMBL/GenBank/DDBJ databases">
        <title>Whole genome shotgun sequence of Virgisporangium aurantiacum NBRC 16421.</title>
        <authorList>
            <person name="Komaki H."/>
            <person name="Tamura T."/>
        </authorList>
    </citation>
    <scope>NUCLEOTIDE SEQUENCE</scope>
    <source>
        <strain evidence="2">NBRC 16421</strain>
    </source>
</reference>
<evidence type="ECO:0000313" key="3">
    <source>
        <dbReference type="Proteomes" id="UP000612585"/>
    </source>
</evidence>
<dbReference type="Proteomes" id="UP000612585">
    <property type="component" value="Unassembled WGS sequence"/>
</dbReference>
<evidence type="ECO:0000313" key="2">
    <source>
        <dbReference type="EMBL" id="GIJ64937.1"/>
    </source>
</evidence>
<feature type="region of interest" description="Disordered" evidence="1">
    <location>
        <begin position="1"/>
        <end position="38"/>
    </location>
</feature>
<proteinExistence type="predicted"/>
<keyword evidence="3" id="KW-1185">Reference proteome</keyword>
<name>A0A8J3ZIX2_9ACTN</name>
<dbReference type="RefSeq" id="WP_204014828.1">
    <property type="nucleotide sequence ID" value="NZ_BOPG01000140.1"/>
</dbReference>